<gene>
    <name evidence="1" type="ORF">GKJPGBOP_00486</name>
</gene>
<name>A0A401VUT4_STREY</name>
<proteinExistence type="predicted"/>
<reference evidence="1 2" key="1">
    <citation type="submission" date="2018-11" db="EMBL/GenBank/DDBJ databases">
        <title>Whole genome sequence of Streptomyces paromomycinus NBRC 15454(T).</title>
        <authorList>
            <person name="Komaki H."/>
            <person name="Tamura T."/>
        </authorList>
    </citation>
    <scope>NUCLEOTIDE SEQUENCE [LARGE SCALE GENOMIC DNA]</scope>
    <source>
        <strain evidence="1 2">NBRC 15454</strain>
    </source>
</reference>
<accession>A0A401VUT4</accession>
<dbReference type="RefSeq" id="WP_125051375.1">
    <property type="nucleotide sequence ID" value="NZ_BHZD01000001.1"/>
</dbReference>
<dbReference type="AlphaFoldDB" id="A0A401VUT4"/>
<dbReference type="EMBL" id="BHZD01000001">
    <property type="protein sequence ID" value="GCD40833.1"/>
    <property type="molecule type" value="Genomic_DNA"/>
</dbReference>
<comment type="caution">
    <text evidence="1">The sequence shown here is derived from an EMBL/GenBank/DDBJ whole genome shotgun (WGS) entry which is preliminary data.</text>
</comment>
<organism evidence="1 2">
    <name type="scientific">Streptomyces paromomycinus</name>
    <name type="common">Streptomyces rimosus subsp. paromomycinus</name>
    <dbReference type="NCBI Taxonomy" id="92743"/>
    <lineage>
        <taxon>Bacteria</taxon>
        <taxon>Bacillati</taxon>
        <taxon>Actinomycetota</taxon>
        <taxon>Actinomycetes</taxon>
        <taxon>Kitasatosporales</taxon>
        <taxon>Streptomycetaceae</taxon>
        <taxon>Streptomyces</taxon>
    </lineage>
</organism>
<evidence type="ECO:0008006" key="3">
    <source>
        <dbReference type="Google" id="ProtNLM"/>
    </source>
</evidence>
<evidence type="ECO:0000313" key="2">
    <source>
        <dbReference type="Proteomes" id="UP000286746"/>
    </source>
</evidence>
<protein>
    <recommendedName>
        <fullName evidence="3">Transposase</fullName>
    </recommendedName>
</protein>
<dbReference type="Proteomes" id="UP000286746">
    <property type="component" value="Unassembled WGS sequence"/>
</dbReference>
<keyword evidence="2" id="KW-1185">Reference proteome</keyword>
<evidence type="ECO:0000313" key="1">
    <source>
        <dbReference type="EMBL" id="GCD40833.1"/>
    </source>
</evidence>
<sequence length="87" mass="10418">MWPGSESQVMDEDVRDFGKTRRQRRTVRIAAHWQYKIRSGAGERERALVRWDWLRTEVSRLPYERREAAWSTVSAALDRCRRQIAGR</sequence>